<name>A0AAV3IDQ9_HELPX</name>
<dbReference type="Proteomes" id="UP000012012">
    <property type="component" value="Unassembled WGS sequence"/>
</dbReference>
<proteinExistence type="predicted"/>
<evidence type="ECO:0000313" key="2">
    <source>
        <dbReference type="Proteomes" id="UP000012012"/>
    </source>
</evidence>
<protein>
    <submittedName>
        <fullName evidence="1">Uncharacterized protein</fullName>
    </submittedName>
</protein>
<comment type="caution">
    <text evidence="1">The sequence shown here is derived from an EMBL/GenBank/DDBJ whole genome shotgun (WGS) entry which is preliminary data.</text>
</comment>
<reference evidence="1 2" key="1">
    <citation type="submission" date="2012-11" db="EMBL/GenBank/DDBJ databases">
        <authorList>
            <person name="Weinstock G."/>
            <person name="Sodergren E."/>
            <person name="Lobos E.A."/>
            <person name="Fulton L."/>
            <person name="Fulton R."/>
            <person name="Courtney L."/>
            <person name="Fronick C."/>
            <person name="O'Laughlin M."/>
            <person name="Godfrey J."/>
            <person name="Wilson R.M."/>
            <person name="Miner T."/>
            <person name="Farmer C."/>
            <person name="Delehaunty K."/>
            <person name="Cordes M."/>
            <person name="Minx P."/>
            <person name="Tomlinson C."/>
            <person name="Chen J."/>
            <person name="Wollam A."/>
            <person name="Pepin K.H."/>
            <person name="Bhonagiri V."/>
            <person name="Zhang X."/>
            <person name="Suruliraj S."/>
            <person name="Antonio M."/>
            <person name="Secka O."/>
            <person name="Thomas J."/>
            <person name="Warren W."/>
            <person name="Mitreva M."/>
            <person name="Mardis E.R."/>
            <person name="Wilson R.K."/>
        </authorList>
    </citation>
    <scope>NUCLEOTIDE SEQUENCE [LARGE SCALE GENOMIC DNA]</scope>
    <source>
        <strain evidence="1 2">GAM120Ai</strain>
    </source>
</reference>
<organism evidence="1 2">
    <name type="scientific">Helicobacter pylori GAM120Ai</name>
    <dbReference type="NCBI Taxonomy" id="1159029"/>
    <lineage>
        <taxon>Bacteria</taxon>
        <taxon>Pseudomonadati</taxon>
        <taxon>Campylobacterota</taxon>
        <taxon>Epsilonproteobacteria</taxon>
        <taxon>Campylobacterales</taxon>
        <taxon>Helicobacteraceae</taxon>
        <taxon>Helicobacter</taxon>
    </lineage>
</organism>
<dbReference type="EMBL" id="APDF01000058">
    <property type="protein sequence ID" value="EMG94525.1"/>
    <property type="molecule type" value="Genomic_DNA"/>
</dbReference>
<dbReference type="AlphaFoldDB" id="A0AAV3IDQ9"/>
<evidence type="ECO:0000313" key="1">
    <source>
        <dbReference type="EMBL" id="EMG94525.1"/>
    </source>
</evidence>
<sequence>MWDCWRVFRGFKAAPIEVEKHFKNRFKSFYQKNLAFTLN</sequence>
<gene>
    <name evidence="1" type="ORF">HMPREF1401_01283</name>
</gene>
<accession>A0AAV3IDQ9</accession>